<evidence type="ECO:0000259" key="1">
    <source>
        <dbReference type="PROSITE" id="PS51725"/>
    </source>
</evidence>
<evidence type="ECO:0000313" key="3">
    <source>
        <dbReference type="Proteomes" id="UP001156641"/>
    </source>
</evidence>
<reference evidence="3" key="1">
    <citation type="journal article" date="2019" name="Int. J. Syst. Evol. Microbiol.">
        <title>The Global Catalogue of Microorganisms (GCM) 10K type strain sequencing project: providing services to taxonomists for standard genome sequencing and annotation.</title>
        <authorList>
            <consortium name="The Broad Institute Genomics Platform"/>
            <consortium name="The Broad Institute Genome Sequencing Center for Infectious Disease"/>
            <person name="Wu L."/>
            <person name="Ma J."/>
        </authorList>
    </citation>
    <scope>NUCLEOTIDE SEQUENCE [LARGE SCALE GENOMIC DNA]</scope>
    <source>
        <strain evidence="3">NBRC 112502</strain>
    </source>
</reference>
<gene>
    <name evidence="2" type="ORF">GCM10010909_01270</name>
</gene>
<organism evidence="2 3">
    <name type="scientific">Acidocella aquatica</name>
    <dbReference type="NCBI Taxonomy" id="1922313"/>
    <lineage>
        <taxon>Bacteria</taxon>
        <taxon>Pseudomonadati</taxon>
        <taxon>Pseudomonadota</taxon>
        <taxon>Alphaproteobacteria</taxon>
        <taxon>Acetobacterales</taxon>
        <taxon>Acidocellaceae</taxon>
        <taxon>Acidocella</taxon>
    </lineage>
</organism>
<dbReference type="EMBL" id="BSOS01000005">
    <property type="protein sequence ID" value="GLR65449.1"/>
    <property type="molecule type" value="Genomic_DNA"/>
</dbReference>
<proteinExistence type="predicted"/>
<dbReference type="SUPFAM" id="SSF54909">
    <property type="entry name" value="Dimeric alpha+beta barrel"/>
    <property type="match status" value="1"/>
</dbReference>
<comment type="caution">
    <text evidence="2">The sequence shown here is derived from an EMBL/GenBank/DDBJ whole genome shotgun (WGS) entry which is preliminary data.</text>
</comment>
<protein>
    <recommendedName>
        <fullName evidence="1">ABM domain-containing protein</fullName>
    </recommendedName>
</protein>
<dbReference type="Pfam" id="PF03992">
    <property type="entry name" value="ABM"/>
    <property type="match status" value="1"/>
</dbReference>
<dbReference type="InterPro" id="IPR007138">
    <property type="entry name" value="ABM_dom"/>
</dbReference>
<sequence length="132" mass="14673">MPAPIVTHANAFVSRWSVKPEKREEFIAAFNALWQGAADQMAEVTNFVFYGWGRDENEFVAIESWKSEEIVAMVRQSEGFKTAVTHLLSCSSKPMVMEVYSPWEGARSVFDIYPAGPSQVHPASGAINAVFV</sequence>
<feature type="domain" description="ABM" evidence="1">
    <location>
        <begin position="10"/>
        <end position="99"/>
    </location>
</feature>
<dbReference type="PROSITE" id="PS51725">
    <property type="entry name" value="ABM"/>
    <property type="match status" value="1"/>
</dbReference>
<dbReference type="Gene3D" id="3.30.70.100">
    <property type="match status" value="1"/>
</dbReference>
<dbReference type="InterPro" id="IPR011008">
    <property type="entry name" value="Dimeric_a/b-barrel"/>
</dbReference>
<dbReference type="RefSeq" id="WP_284255939.1">
    <property type="nucleotide sequence ID" value="NZ_BSOS01000005.1"/>
</dbReference>
<dbReference type="Proteomes" id="UP001156641">
    <property type="component" value="Unassembled WGS sequence"/>
</dbReference>
<accession>A0ABQ5ZZT0</accession>
<keyword evidence="3" id="KW-1185">Reference proteome</keyword>
<name>A0ABQ5ZZT0_9PROT</name>
<evidence type="ECO:0000313" key="2">
    <source>
        <dbReference type="EMBL" id="GLR65449.1"/>
    </source>
</evidence>